<dbReference type="OrthoDB" id="9807423at2"/>
<organism evidence="1 2">
    <name type="scientific">Eubacterium aggregans</name>
    <dbReference type="NCBI Taxonomy" id="81409"/>
    <lineage>
        <taxon>Bacteria</taxon>
        <taxon>Bacillati</taxon>
        <taxon>Bacillota</taxon>
        <taxon>Clostridia</taxon>
        <taxon>Eubacteriales</taxon>
        <taxon>Eubacteriaceae</taxon>
        <taxon>Eubacterium</taxon>
    </lineage>
</organism>
<proteinExistence type="predicted"/>
<name>A0A1H3Y429_9FIRM</name>
<gene>
    <name evidence="1" type="ORF">SAMN04515656_10328</name>
</gene>
<dbReference type="EMBL" id="FNRK01000003">
    <property type="protein sequence ID" value="SEA05578.1"/>
    <property type="molecule type" value="Genomic_DNA"/>
</dbReference>
<reference evidence="1 2" key="1">
    <citation type="submission" date="2016-10" db="EMBL/GenBank/DDBJ databases">
        <authorList>
            <person name="de Groot N.N."/>
        </authorList>
    </citation>
    <scope>NUCLEOTIDE SEQUENCE [LARGE SCALE GENOMIC DNA]</scope>
    <source>
        <strain evidence="1 2">SR12</strain>
    </source>
</reference>
<dbReference type="STRING" id="81409.SAMN04515656_10328"/>
<accession>A0A1H3Y429</accession>
<dbReference type="Proteomes" id="UP000199394">
    <property type="component" value="Unassembled WGS sequence"/>
</dbReference>
<evidence type="ECO:0000313" key="2">
    <source>
        <dbReference type="Proteomes" id="UP000199394"/>
    </source>
</evidence>
<dbReference type="RefSeq" id="WP_090304660.1">
    <property type="nucleotide sequence ID" value="NZ_FNRK01000003.1"/>
</dbReference>
<dbReference type="AlphaFoldDB" id="A0A1H3Y429"/>
<sequence>MIIVGRHIEGIALNDLEYLLDADGNELMFDSIEDAKEHLVEIGMPEEEMYYLKFVEVEAENE</sequence>
<protein>
    <submittedName>
        <fullName evidence="1">Uncharacterized protein</fullName>
    </submittedName>
</protein>
<evidence type="ECO:0000313" key="1">
    <source>
        <dbReference type="EMBL" id="SEA05578.1"/>
    </source>
</evidence>
<keyword evidence="2" id="KW-1185">Reference proteome</keyword>